<dbReference type="STRING" id="1547922.ISF6_3194"/>
<accession>A0A0K8P442</accession>
<gene>
    <name evidence="1" type="ORF">ISF6_3194</name>
</gene>
<dbReference type="RefSeq" id="WP_054021274.1">
    <property type="nucleotide sequence ID" value="NZ_BBYR01000045.1"/>
</dbReference>
<evidence type="ECO:0000313" key="1">
    <source>
        <dbReference type="EMBL" id="GAP37339.1"/>
    </source>
</evidence>
<protein>
    <submittedName>
        <fullName evidence="1">Uncharacterized protein</fullName>
    </submittedName>
</protein>
<name>A0A0K8P442_PISS1</name>
<organism evidence="1 2">
    <name type="scientific">Piscinibacter sakaiensis</name>
    <name type="common">Ideonella sakaiensis</name>
    <dbReference type="NCBI Taxonomy" id="1547922"/>
    <lineage>
        <taxon>Bacteria</taxon>
        <taxon>Pseudomonadati</taxon>
        <taxon>Pseudomonadota</taxon>
        <taxon>Betaproteobacteria</taxon>
        <taxon>Burkholderiales</taxon>
        <taxon>Sphaerotilaceae</taxon>
        <taxon>Piscinibacter</taxon>
    </lineage>
</organism>
<dbReference type="AlphaFoldDB" id="A0A0K8P442"/>
<keyword evidence="2" id="KW-1185">Reference proteome</keyword>
<reference evidence="1 2" key="2">
    <citation type="journal article" date="2016" name="Science">
        <title>A bacterium that degrades and assimilates poly(ethylene terephthalate).</title>
        <authorList>
            <person name="Yoshida S."/>
            <person name="Hiraga K."/>
            <person name="Takehana T."/>
            <person name="Taniguchi I."/>
            <person name="Yamaji H."/>
            <person name="Maeda Y."/>
            <person name="Toyohara K."/>
            <person name="Miyamoto K."/>
            <person name="Kimura Y."/>
            <person name="Oda K."/>
        </authorList>
    </citation>
    <scope>NUCLEOTIDE SEQUENCE [LARGE SCALE GENOMIC DNA]</scope>
    <source>
        <strain evidence="2">NBRC 110686 / TISTR 2288 / 201-F6</strain>
    </source>
</reference>
<dbReference type="EMBL" id="BBYR01000045">
    <property type="protein sequence ID" value="GAP37339.1"/>
    <property type="molecule type" value="Genomic_DNA"/>
</dbReference>
<comment type="caution">
    <text evidence="1">The sequence shown here is derived from an EMBL/GenBank/DDBJ whole genome shotgun (WGS) entry which is preliminary data.</text>
</comment>
<evidence type="ECO:0000313" key="2">
    <source>
        <dbReference type="Proteomes" id="UP000037660"/>
    </source>
</evidence>
<sequence length="99" mass="11254">MSERIELEAALAPIEGDDEEARAEALRRWEWAARRERVRWSIGAPCHACGEWVGHWGGSVDRTHCSLIPLNVPLEEVRPNCVTVRRHWIGDAIRAVCKS</sequence>
<proteinExistence type="predicted"/>
<dbReference type="Proteomes" id="UP000037660">
    <property type="component" value="Unassembled WGS sequence"/>
</dbReference>
<reference evidence="2" key="1">
    <citation type="submission" date="2015-07" db="EMBL/GenBank/DDBJ databases">
        <title>Discovery of a poly(ethylene terephthalate assimilation.</title>
        <authorList>
            <person name="Yoshida S."/>
            <person name="Hiraga K."/>
            <person name="Takehana T."/>
            <person name="Taniguchi I."/>
            <person name="Yamaji H."/>
            <person name="Maeda Y."/>
            <person name="Toyohara K."/>
            <person name="Miyamoto K."/>
            <person name="Kimura Y."/>
            <person name="Oda K."/>
        </authorList>
    </citation>
    <scope>NUCLEOTIDE SEQUENCE [LARGE SCALE GENOMIC DNA]</scope>
    <source>
        <strain evidence="2">NBRC 110686 / TISTR 2288 / 201-F6</strain>
    </source>
</reference>